<reference evidence="1 2" key="1">
    <citation type="submission" date="2021-02" db="EMBL/GenBank/DDBJ databases">
        <title>Variation within the Batrachochytrium salamandrivorans European outbreak.</title>
        <authorList>
            <person name="Kelly M."/>
            <person name="Pasmans F."/>
            <person name="Shea T.P."/>
            <person name="Munoz J.F."/>
            <person name="Carranza S."/>
            <person name="Cuomo C.A."/>
            <person name="Martel A."/>
        </authorList>
    </citation>
    <scope>NUCLEOTIDE SEQUENCE [LARGE SCALE GENOMIC DNA]</scope>
    <source>
        <strain evidence="1 2">AMFP18/2</strain>
    </source>
</reference>
<keyword evidence="2" id="KW-1185">Reference proteome</keyword>
<protein>
    <submittedName>
        <fullName evidence="1">Uncharacterized protein</fullName>
    </submittedName>
</protein>
<dbReference type="EMBL" id="JAFCIX010000435">
    <property type="protein sequence ID" value="KAH6590192.1"/>
    <property type="molecule type" value="Genomic_DNA"/>
</dbReference>
<evidence type="ECO:0000313" key="1">
    <source>
        <dbReference type="EMBL" id="KAH6590192.1"/>
    </source>
</evidence>
<evidence type="ECO:0000313" key="2">
    <source>
        <dbReference type="Proteomes" id="UP001648503"/>
    </source>
</evidence>
<proteinExistence type="predicted"/>
<organism evidence="1 2">
    <name type="scientific">Batrachochytrium salamandrivorans</name>
    <dbReference type="NCBI Taxonomy" id="1357716"/>
    <lineage>
        <taxon>Eukaryota</taxon>
        <taxon>Fungi</taxon>
        <taxon>Fungi incertae sedis</taxon>
        <taxon>Chytridiomycota</taxon>
        <taxon>Chytridiomycota incertae sedis</taxon>
        <taxon>Chytridiomycetes</taxon>
        <taxon>Rhizophydiales</taxon>
        <taxon>Rhizophydiales incertae sedis</taxon>
        <taxon>Batrachochytrium</taxon>
    </lineage>
</organism>
<comment type="caution">
    <text evidence="1">The sequence shown here is derived from an EMBL/GenBank/DDBJ whole genome shotgun (WGS) entry which is preliminary data.</text>
</comment>
<dbReference type="Proteomes" id="UP001648503">
    <property type="component" value="Unassembled WGS sequence"/>
</dbReference>
<sequence length="187" mass="21922">MKDREKRLEVKVFQVKLNLAVFSKESQPYGLKTQHVKAQSEYEKQRDVTFEQYKLMMDIKERLYRWIGELSTWAENQEKLKDHNRKNPRNPLGVTSRSNYNKEILARQISTICGSIKGLSVTRDGLKSRSSNIYERLLVPGSNKVLLRGQYIKVSENLVKSKEDIWMNDVFCAHMTELHKKLFGAQK</sequence>
<name>A0ABQ8F121_9FUNG</name>
<gene>
    <name evidence="1" type="ORF">BASA50_009453</name>
</gene>
<accession>A0ABQ8F121</accession>